<accession>A0A0F9SRD4</accession>
<evidence type="ECO:0000313" key="1">
    <source>
        <dbReference type="EMBL" id="KKN39526.1"/>
    </source>
</evidence>
<proteinExistence type="predicted"/>
<comment type="caution">
    <text evidence="1">The sequence shown here is derived from an EMBL/GenBank/DDBJ whole genome shotgun (WGS) entry which is preliminary data.</text>
</comment>
<organism evidence="1">
    <name type="scientific">marine sediment metagenome</name>
    <dbReference type="NCBI Taxonomy" id="412755"/>
    <lineage>
        <taxon>unclassified sequences</taxon>
        <taxon>metagenomes</taxon>
        <taxon>ecological metagenomes</taxon>
    </lineage>
</organism>
<sequence>MIPNLGLFTEGYNIDEPIYQDGFINLYYGSGTEIDGERRYSNVISMTYDSVYSDNFDSWITNGVPDSWEDIFTITDKFLTTQSVDVTGDVLYHELFDLTNDILTQTEIEEILGSISEAKFAVQLNDSVYATQARAVGIPYEYYLSVQGFPIGDYVDGTYCKVQTSWNTPDFDNRPESNKVTSYTLEHAPNGSAYIVFYQDVSVIQNSNYAIGNKIMVDYWEEHIFIDGFDYNVIEDPLGDPFTSVLDWDYKINSLESYTMHPDFSTDSSFTLEFAALDWNTALASYINDGQESFTFRPTTLDNLTVFYSGETLGNFSIYGDIPEDQFNDTSIYQDIYVQILYDGDVSTIETHKLNEDPILYAYIYQDSVEYDHYLLDYDKIITDIRTRKNDLLDKWNIVPNSYVFVEVDYVTESLRYPIEHTPFNYDYLSAGNNAYHITLTIEGMSPIYSYDTVEFSKYISKIQNNYIYFNDKNYDEEGYIANQSQITLDYKFKLQPGLIDRKHMLMAIYPWSNVFDTILQSGDGSISYRERYRKLSGSSIISPFEYSLSISDTYSLFLSYRLNRREYFEEKFEIDYSTADYTFDYLPDGLDSYISEFDGSISSVYYYNKAGEATELNSLLYTATNHKITLIDKRVIQSGIYPNIQLRTVQNPITGNKISEFYVSFFAQPYDSSFKSHKFNFLTDDLNGSLNVNYWSIAGGDNLDVMPNFDTYYYNNLKESTYKNSINHATQISAYLEEGDTLSFDLAGELSWYDPQLLADIQAGNDYLTLYMNTAINNYEALEKILIELYDNSPTPALISSSYISIEEIVNSDFTLKIDLPATPGLDKLNFTPIFRTDAEYSTDNIPKFDSVEWDSTKTSYNSDGNKVMYHTLENSLFTGAPNHEIAYLFNNDLEYLSLPEGIDFNWSDETLTSGLDIHVLQIPELFIDPDNPSVVSTFEDGDTFTVKYDSPVVKTIQIGIEELFFQKKPFNYDTFSEIAEVLLINTDDTSDYGTFTNPYSYNISLPITPFQTEYLGNYRQLTVDINLSTLSQFAVNGVLDFSNIVLSVPNPAFELTIEEISIIQETTDKFPHDDVFSQNIWRNTEKEIIISGIDPSSDTEVYQLILENEPLFYNDVIQDKWLDYITIYDEDGNYYTAGLQGDDHQLIWDSGTGDFTWNEAFNQYPDNWGLEFELPLIIEPETKLYFEYSTGTSWSEIYNFNYENLDAGTIEVIHDYESLLKPRYRTVFGSEIENQEYDYELEQFYSESFTIYSSSSEYEHTFDIDYDLQADFADLLLYSIVGLYPNYTQFFIEDDDINYNIVFNPSSKTITITDLISGDGLLNQFDSITVILNFTSGPVSTLTQLSLSNNFNQTYITDQEATFNSIIHGSFNYFESFGIYLFTEDYSTITSDSTSFSSIDFTQNPHLGNSPILKGYNEYELYLNYEISENKFDTIYMADIEQDGQVEYKRETDIDKDGTIDITKYGIQDPENSQEILWYKIIQDMLTISKTVEKETEITESDSFEPWELSPLLDEKISKKYGNGKTITLHFEAKRSIEKLSKTLTTQYTRFYSIRFDYDFDGYGDAQIEYIKQESVAEYIIDITIETVLKEPNYPQELKQKYTQNTHLYSSTSVIREELIYHDLKEGETVETRLYSDGFVNDDALFNTEEKLNTLSITDDTGQQVQIDSEDMMFDTSSIAWDADDTWGVDNVPVKFDTVKIQTSEGDETVSNVYGAEIIINIPNRKSLYYDFLKSSPVEETYPNTKFIVEGILITPHGEKNVYRTSDKEKFFETPDHRTAKTKGSYLYYDSDLNGFYETVYILSPDDDGDGVYNVMSIGYNYDGSHDFVPYDTMLTNSEEYGSTTSQTTGIILSEGESYLDQYYKDSLDSMYPQDLSDGIAAKDYIFDISQLVIDSEASKIYPGLYNDVYSQIYAKSFSSYENQLFKDVVQEVEKGITAGIPALLVGMVSNWVAPFVFAGLYFLMSLGGYTSAKRARLMEEEKLKARTFYPDISDMENPPSLNEKDSIPSVSREGLVEIKNSHSGAYFTTAFGGEPGDMYTADVITSPPSIWRYAEIERAGSHSGWLYVDSSTGPQFVCKTYSLEDGGRQFTNFNLDYFLMTSELPALEDTLNKRYSPTKNVFKVELYMDSAKVYDPQSIPHEEELYMDSASRLDLYDAYKENTIGYLEQEVELQSKGQFDSIRPLVINGVPQYVFVDSHDELVSRTSPLSPLYSPIIVGQTRYDELISQGKYRNSIISVQADCAYGTENDVFNVYQLHPSEVMEGYSAKIPLSPTEFNYPIASITITVENPQGIVIKGNVDVDESDYTVVDGNLYFTRTLEEIVWESKAEWEGYAIKTVIRINEWGRLWYMTQKTDLDYNIKISFATVVPYIESFNTDPYEDSETMVPSLNMVDYNTFLAGMDYAGYHQGAAYDSDTDISTNIASYGRIGNAPTPQDIIDTTSNSQARMILAQTTSYTISDYFNQVQMAREDGPIDIDADEYTIIVTFWSTLITSLILLPATVMMLGSSAALTYAQAFKYSVVGIPFQVFTEIGEELYLDPLLESWVSGLVNSLGGDAEAANFWTLLVTSFREAFIGGVSQGIRAANKISSDVNLETILTLDKKIGEINTKKSWKSRIKNFPFKTTIGIIAAGASFFLGDAGIAILSTELNLLTEQIVDKYKDYYMKGIFETTNSREVRAQMIAPAPDVDTSAIDISSLFKSKKVELQITPSIMPASAMMASPAMTMDIVPRADRMRLEGIILREKLKVKALDDLLMGKIEGDFWTYKQNNEFDSYERQRIKEGLESLETELYEGQSILEGEGTSMAVKLEILQIVIAKKTTPGSVLTEFENRILNTAWLNLDGKTPLYSNVQEGQESPFLPLFSNFIDTIISDLVKFDVLEDGAKESLDNIVAYDADKTRNVRRITDVLNPSKEGSLGKGGGIRRIDIYTWQARIELAIESQGEVSDSEKARLIESTRIKFENLYRIFGYSMNRLRIEAILNLRKTIEVLYISGAITEISLTSFMVYIGRHVEAASWAVITGALTVTDTPNLVTLKNVRTDLINTLLKDTAIPLQEREGIMKEATKHIENSIWEVKQYEALKGELINIVKSKTDSLKKDLILDIIRSHKALSVISARRLTSLLFMGRSKDYITLSFLKNLESAPAGKLDGLLNILYSVSFWSFNDFDGSLNLEQLKYLKESVSNIVIDHIKKNLLILGDENFRKLYGNEFVYDQFEIIKAFWFALALSKDDGTLSFNNIDLMFRGSETPTGRLYSKLNKDNYKKKIGTETLTSMINIIEILTELEMQKLLNAEHGEHLAKIFTFDKVMKTILEYTGIYHLDKTRSQVQQSTMQDLLIEVRNYLRHSPPKDFISPVITTKGLAIANSLPNQGLYNHLELVDIFAGFPRYITSIDGRKQIEPTFNKKLTGFSEFEERIYKSTITTKLLKTVVSQYTRTSTQNPTLIQELFNAAEFVKDKISKGMDPNEAHKEIRKFMANTPYFVGSEIPIWISMVNTYTGLIDLLLFDPTTKTIYIVDYKPDLLYNNFGNLAFVNSIPQLAAYGLTVEQLANIQVECIMFNIDAAWVFDPTLVLKPIDAFMYAHQPFWISPWAEFTYYLSQ</sequence>
<reference evidence="1" key="1">
    <citation type="journal article" date="2015" name="Nature">
        <title>Complex archaea that bridge the gap between prokaryotes and eukaryotes.</title>
        <authorList>
            <person name="Spang A."/>
            <person name="Saw J.H."/>
            <person name="Jorgensen S.L."/>
            <person name="Zaremba-Niedzwiedzka K."/>
            <person name="Martijn J."/>
            <person name="Lind A.E."/>
            <person name="van Eijk R."/>
            <person name="Schleper C."/>
            <person name="Guy L."/>
            <person name="Ettema T.J."/>
        </authorList>
    </citation>
    <scope>NUCLEOTIDE SEQUENCE</scope>
</reference>
<name>A0A0F9SRD4_9ZZZZ</name>
<protein>
    <submittedName>
        <fullName evidence="1">Uncharacterized protein</fullName>
    </submittedName>
</protein>
<dbReference type="EMBL" id="LAZR01001758">
    <property type="protein sequence ID" value="KKN39526.1"/>
    <property type="molecule type" value="Genomic_DNA"/>
</dbReference>
<gene>
    <name evidence="1" type="ORF">LCGC14_0742520</name>
</gene>